<dbReference type="AlphaFoldDB" id="A0A2G5HM34"/>
<feature type="compositionally biased region" description="Basic and acidic residues" evidence="1">
    <location>
        <begin position="130"/>
        <end position="140"/>
    </location>
</feature>
<name>A0A2G5HM34_CERBT</name>
<evidence type="ECO:0000313" key="2">
    <source>
        <dbReference type="EMBL" id="PIA93272.1"/>
    </source>
</evidence>
<feature type="compositionally biased region" description="Basic and acidic residues" evidence="1">
    <location>
        <begin position="86"/>
        <end position="97"/>
    </location>
</feature>
<dbReference type="EMBL" id="CP134187">
    <property type="protein sequence ID" value="WPB01662.1"/>
    <property type="molecule type" value="Genomic_DNA"/>
</dbReference>
<reference evidence="3 5" key="2">
    <citation type="submission" date="2023-09" db="EMBL/GenBank/DDBJ databases">
        <title>Complete-Gapless Cercospora beticola genome.</title>
        <authorList>
            <person name="Wyatt N.A."/>
            <person name="Spanner R.E."/>
            <person name="Bolton M.D."/>
        </authorList>
    </citation>
    <scope>NUCLEOTIDE SEQUENCE [LARGE SCALE GENOMIC DNA]</scope>
    <source>
        <strain evidence="3">Cb09-40</strain>
    </source>
</reference>
<gene>
    <name evidence="2" type="ORF">CB0940_04421</name>
    <name evidence="3" type="ORF">RHO25_006292</name>
</gene>
<feature type="compositionally biased region" description="Basic residues" evidence="1">
    <location>
        <begin position="69"/>
        <end position="78"/>
    </location>
</feature>
<evidence type="ECO:0000313" key="4">
    <source>
        <dbReference type="Proteomes" id="UP000230605"/>
    </source>
</evidence>
<dbReference type="OrthoDB" id="3646243at2759"/>
<dbReference type="Proteomes" id="UP000230605">
    <property type="component" value="Chromosome 4"/>
</dbReference>
<dbReference type="EMBL" id="LKMD01000105">
    <property type="protein sequence ID" value="PIA93272.1"/>
    <property type="molecule type" value="Genomic_DNA"/>
</dbReference>
<evidence type="ECO:0000313" key="5">
    <source>
        <dbReference type="Proteomes" id="UP001302367"/>
    </source>
</evidence>
<organism evidence="2 4">
    <name type="scientific">Cercospora beticola</name>
    <name type="common">Sugarbeet leaf spot fungus</name>
    <dbReference type="NCBI Taxonomy" id="122368"/>
    <lineage>
        <taxon>Eukaryota</taxon>
        <taxon>Fungi</taxon>
        <taxon>Dikarya</taxon>
        <taxon>Ascomycota</taxon>
        <taxon>Pezizomycotina</taxon>
        <taxon>Dothideomycetes</taxon>
        <taxon>Dothideomycetidae</taxon>
        <taxon>Mycosphaerellales</taxon>
        <taxon>Mycosphaerellaceae</taxon>
        <taxon>Cercospora</taxon>
    </lineage>
</organism>
<protein>
    <submittedName>
        <fullName evidence="2">Uncharacterized protein</fullName>
    </submittedName>
</protein>
<keyword evidence="5" id="KW-1185">Reference proteome</keyword>
<accession>A0A2G5HM34</accession>
<feature type="region of interest" description="Disordered" evidence="1">
    <location>
        <begin position="30"/>
        <end position="140"/>
    </location>
</feature>
<evidence type="ECO:0000256" key="1">
    <source>
        <dbReference type="SAM" id="MobiDB-lite"/>
    </source>
</evidence>
<feature type="compositionally biased region" description="Basic and acidic residues" evidence="1">
    <location>
        <begin position="33"/>
        <end position="67"/>
    </location>
</feature>
<proteinExistence type="predicted"/>
<feature type="compositionally biased region" description="Basic residues" evidence="1">
    <location>
        <begin position="98"/>
        <end position="114"/>
    </location>
</feature>
<evidence type="ECO:0000313" key="3">
    <source>
        <dbReference type="EMBL" id="WPB01662.1"/>
    </source>
</evidence>
<reference evidence="2 4" key="1">
    <citation type="submission" date="2015-10" db="EMBL/GenBank/DDBJ databases">
        <title>The cercosporin biosynthetic gene cluster was horizontally transferred to several fungal lineages and shown to be expanded in Cercospora beticola based on microsynteny with recipient genomes.</title>
        <authorList>
            <person name="De Jonge R."/>
            <person name="Ebert M.K."/>
            <person name="Suttle J.C."/>
            <person name="Jurick Ii W.M."/>
            <person name="Secor G.A."/>
            <person name="Thomma B.P."/>
            <person name="Van De Peer Y."/>
            <person name="Bolton M.D."/>
        </authorList>
    </citation>
    <scope>NUCLEOTIDE SEQUENCE [LARGE SCALE GENOMIC DNA]</scope>
    <source>
        <strain evidence="2 4">09-40</strain>
    </source>
</reference>
<dbReference type="Proteomes" id="UP001302367">
    <property type="component" value="Chromosome 4"/>
</dbReference>
<sequence length="196" mass="22709">MPFDPAIAGICATGVTKLVDTAIGEKCIHHAHKIADPREKRDCSGSRSRDRASSSASDRKSEEDWSRKSYLRSSRHQQKAAPGSRRQYEEEPQDHWSRKTYFRRKKHQQQHQRRGSSPEAQYEPPAPPLSKEERRAAEAWEQRCDTFRDAKNRYVPTAPHPAAPVMSWDEERVYSDVERAVREATKRASLEQTRLR</sequence>